<evidence type="ECO:0000313" key="3">
    <source>
        <dbReference type="EMBL" id="MBO1108111.1"/>
    </source>
</evidence>
<dbReference type="GO" id="GO:0051301">
    <property type="term" value="P:cell division"/>
    <property type="evidence" value="ECO:0007669"/>
    <property type="project" value="UniProtKB-KW"/>
</dbReference>
<proteinExistence type="predicted"/>
<evidence type="ECO:0000259" key="1">
    <source>
        <dbReference type="Pfam" id="PF07731"/>
    </source>
</evidence>
<dbReference type="CDD" id="cd13867">
    <property type="entry name" value="CuRO_2_CueO_FtsP"/>
    <property type="match status" value="1"/>
</dbReference>
<dbReference type="GeneID" id="69705314"/>
<dbReference type="AlphaFoldDB" id="A0A1A9ATN2"/>
<name>A0A1A9ATN2_PLESH</name>
<comment type="caution">
    <text evidence="3">The sequence shown here is derived from an EMBL/GenBank/DDBJ whole genome shotgun (WGS) entry which is preliminary data.</text>
</comment>
<dbReference type="Proteomes" id="UP000664658">
    <property type="component" value="Unassembled WGS sequence"/>
</dbReference>
<dbReference type="Pfam" id="PF07732">
    <property type="entry name" value="Cu-oxidase_3"/>
    <property type="match status" value="1"/>
</dbReference>
<keyword evidence="3" id="KW-0132">Cell division</keyword>
<dbReference type="InterPro" id="IPR045087">
    <property type="entry name" value="Cu-oxidase_fam"/>
</dbReference>
<reference evidence="3" key="1">
    <citation type="submission" date="2021-03" db="EMBL/GenBank/DDBJ databases">
        <title>Plesiomonas shigelloides zfcc0051, isolated from zebrafish feces.</title>
        <authorList>
            <person name="Vanderhoek Z."/>
            <person name="Gaulke C."/>
        </authorList>
    </citation>
    <scope>NUCLEOTIDE SEQUENCE</scope>
    <source>
        <strain evidence="3">Zfcc0051</strain>
    </source>
</reference>
<keyword evidence="3" id="KW-0131">Cell cycle</keyword>
<organism evidence="3 4">
    <name type="scientific">Plesiomonas shigelloides</name>
    <name type="common">Aeromonas shigelloides</name>
    <dbReference type="NCBI Taxonomy" id="703"/>
    <lineage>
        <taxon>Bacteria</taxon>
        <taxon>Pseudomonadati</taxon>
        <taxon>Pseudomonadota</taxon>
        <taxon>Gammaproteobacteria</taxon>
        <taxon>Enterobacterales</taxon>
        <taxon>Enterobacteriaceae</taxon>
        <taxon>Plesiomonas</taxon>
    </lineage>
</organism>
<dbReference type="InterPro" id="IPR008972">
    <property type="entry name" value="Cupredoxin"/>
</dbReference>
<dbReference type="SUPFAM" id="SSF49503">
    <property type="entry name" value="Cupredoxins"/>
    <property type="match status" value="3"/>
</dbReference>
<dbReference type="GO" id="GO:0016491">
    <property type="term" value="F:oxidoreductase activity"/>
    <property type="evidence" value="ECO:0007669"/>
    <property type="project" value="InterPro"/>
</dbReference>
<feature type="domain" description="Plastocyanin-like" evidence="1">
    <location>
        <begin position="365"/>
        <end position="472"/>
    </location>
</feature>
<dbReference type="NCBIfam" id="NF008135">
    <property type="entry name" value="PRK10883.1"/>
    <property type="match status" value="1"/>
</dbReference>
<dbReference type="NCBIfam" id="TIGR01409">
    <property type="entry name" value="TAT_signal_seq"/>
    <property type="match status" value="1"/>
</dbReference>
<feature type="domain" description="Plastocyanin-like" evidence="2">
    <location>
        <begin position="67"/>
        <end position="171"/>
    </location>
</feature>
<dbReference type="Pfam" id="PF07731">
    <property type="entry name" value="Cu-oxidase_2"/>
    <property type="match status" value="1"/>
</dbReference>
<dbReference type="RefSeq" id="WP_010862531.1">
    <property type="nucleotide sequence ID" value="NZ_CP027852.1"/>
</dbReference>
<sequence>MALSRRRFLQLTGASVCAGAVYPALKLEAATGPSQPLPIPPLLEYRHGRPLFLTLQGTHWAFSQNAAPVSVWGVNGRYLGPTVRVKRGDNVKLIYSNRLDEAVSMRVQGLRVPGVLDGGPAWLMKPRKEWAPILPVRQAASTCWYHADTQGKMAEHVYRGLAGLWLVDDENTRDLRLPKHYGVDDIPLILQDKRFNPFGEPKYEAAPGGFIGNTLLINGVQDPFINVSRGWVRLRLVNASNARRLLLQMSDARSMYVIAGDAGLLNAPVEVKQFSLAPGERREILIDMSNGDEVTLTAGESAGLVDRIKGLFEDSSILVSSQVLTLRPEGLLPLMTDKLPARLPAEEGGVSNIERTRTLRLGDVASPGINGAVWNEGRVDIDTRFAASERWIVHALTPQPFTLHGAMFRIQSVNGQPPKAEDAGWKDTVWVDSEVELIVRFDQTAGADHPFRYHSGILEMADRGTMGQFTVNP</sequence>
<dbReference type="InterPro" id="IPR019546">
    <property type="entry name" value="TAT_signal_bac_arc"/>
</dbReference>
<evidence type="ECO:0000259" key="2">
    <source>
        <dbReference type="Pfam" id="PF07732"/>
    </source>
</evidence>
<dbReference type="InterPro" id="IPR011707">
    <property type="entry name" value="Cu-oxidase-like_N"/>
</dbReference>
<evidence type="ECO:0000313" key="4">
    <source>
        <dbReference type="Proteomes" id="UP000664658"/>
    </source>
</evidence>
<dbReference type="KEGG" id="pshi:SAMEA2665130_0475"/>
<dbReference type="InterPro" id="IPR006311">
    <property type="entry name" value="TAT_signal"/>
</dbReference>
<dbReference type="EMBL" id="JAFNAA010000006">
    <property type="protein sequence ID" value="MBO1108111.1"/>
    <property type="molecule type" value="Genomic_DNA"/>
</dbReference>
<dbReference type="GO" id="GO:0005507">
    <property type="term" value="F:copper ion binding"/>
    <property type="evidence" value="ECO:0007669"/>
    <property type="project" value="InterPro"/>
</dbReference>
<accession>A0A1A9ATN2</accession>
<dbReference type="PANTHER" id="PTHR48267">
    <property type="entry name" value="CUPREDOXIN SUPERFAMILY PROTEIN"/>
    <property type="match status" value="1"/>
</dbReference>
<dbReference type="Gene3D" id="2.60.40.420">
    <property type="entry name" value="Cupredoxins - blue copper proteins"/>
    <property type="match status" value="3"/>
</dbReference>
<dbReference type="InterPro" id="IPR011706">
    <property type="entry name" value="Cu-oxidase_C"/>
</dbReference>
<protein>
    <submittedName>
        <fullName evidence="3">Cell division protein FtsP</fullName>
    </submittedName>
</protein>
<gene>
    <name evidence="3" type="primary">ftsP</name>
    <name evidence="3" type="ORF">J2R62_07725</name>
</gene>
<dbReference type="PANTHER" id="PTHR48267:SF1">
    <property type="entry name" value="BILIRUBIN OXIDASE"/>
    <property type="match status" value="1"/>
</dbReference>
<dbReference type="PROSITE" id="PS51318">
    <property type="entry name" value="TAT"/>
    <property type="match status" value="1"/>
</dbReference>